<feature type="compositionally biased region" description="Basic and acidic residues" evidence="8">
    <location>
        <begin position="115"/>
        <end position="132"/>
    </location>
</feature>
<dbReference type="RefSeq" id="WP_225672217.1">
    <property type="nucleotide sequence ID" value="NZ_JAEDAH010000019.1"/>
</dbReference>
<sequence length="343" mass="38332">MTGIKQPHHFHTIAADETGDVKPWRLPFWTEKPAWLIEKEAKEEAEAKAEDEAVEEASEDIALPTAEELENIRREAYNDGLEQGLIEGRQQGRKEGHEEGHEEGYKAAFDQGQQEGRKEGFKTGEEEGRRKAQADIDAVVRRLNRIEDQLLAAVAERDQQLPDVLTQMVVSVCQHVLATELSQGAVSIHQFVRRSLDELPSGEKNIRVFVSPDDARHLQTSLEVCGDELHYSVDDKLAAGQCRVESEHSLIEYSAADHMQQLLERVQQQLLHQAHGFPDDGEKLSTDSLDSEELFAEHAVTEGDVAEAVDSASDENPLSESSLHTEVKTNHSSPQDSQSHEPE</sequence>
<keyword evidence="4" id="KW-0813">Transport</keyword>
<dbReference type="InterPro" id="IPR018035">
    <property type="entry name" value="Flagellar_FliH/T3SS_HrpE"/>
</dbReference>
<comment type="similarity">
    <text evidence="2">Belongs to the FliH family.</text>
</comment>
<dbReference type="Pfam" id="PF02108">
    <property type="entry name" value="FliH"/>
    <property type="match status" value="1"/>
</dbReference>
<evidence type="ECO:0000256" key="3">
    <source>
        <dbReference type="ARBA" id="ARBA00016507"/>
    </source>
</evidence>
<dbReference type="PANTHER" id="PTHR34982">
    <property type="entry name" value="YOP PROTEINS TRANSLOCATION PROTEIN L"/>
    <property type="match status" value="1"/>
</dbReference>
<feature type="region of interest" description="Disordered" evidence="8">
    <location>
        <begin position="41"/>
        <end position="78"/>
    </location>
</feature>
<organism evidence="10 11">
    <name type="scientific">Thalassolituus marinus</name>
    <dbReference type="NCBI Taxonomy" id="671053"/>
    <lineage>
        <taxon>Bacteria</taxon>
        <taxon>Pseudomonadati</taxon>
        <taxon>Pseudomonadota</taxon>
        <taxon>Gammaproteobacteria</taxon>
        <taxon>Oceanospirillales</taxon>
        <taxon>Oceanospirillaceae</taxon>
        <taxon>Thalassolituus</taxon>
    </lineage>
</organism>
<evidence type="ECO:0000313" key="11">
    <source>
        <dbReference type="Proteomes" id="UP000714380"/>
    </source>
</evidence>
<name>A0ABS7ZM88_9GAMM</name>
<evidence type="ECO:0000256" key="8">
    <source>
        <dbReference type="SAM" id="MobiDB-lite"/>
    </source>
</evidence>
<dbReference type="InterPro" id="IPR051472">
    <property type="entry name" value="T3SS_Stator/FliH"/>
</dbReference>
<evidence type="ECO:0000256" key="2">
    <source>
        <dbReference type="ARBA" id="ARBA00006602"/>
    </source>
</evidence>
<keyword evidence="7" id="KW-1006">Bacterial flagellum protein export</keyword>
<dbReference type="Proteomes" id="UP000714380">
    <property type="component" value="Unassembled WGS sequence"/>
</dbReference>
<feature type="domain" description="Flagellar assembly protein FliH/Type III secretion system HrpE" evidence="9">
    <location>
        <begin position="139"/>
        <end position="261"/>
    </location>
</feature>
<gene>
    <name evidence="10" type="ORF">I9W95_04340</name>
</gene>
<protein>
    <recommendedName>
        <fullName evidence="3">Flagellar assembly protein FliH</fullName>
    </recommendedName>
</protein>
<feature type="compositionally biased region" description="Basic and acidic residues" evidence="8">
    <location>
        <begin position="41"/>
        <end position="51"/>
    </location>
</feature>
<comment type="caution">
    <text evidence="10">The sequence shown here is derived from an EMBL/GenBank/DDBJ whole genome shotgun (WGS) entry which is preliminary data.</text>
</comment>
<evidence type="ECO:0000256" key="5">
    <source>
        <dbReference type="ARBA" id="ARBA00022795"/>
    </source>
</evidence>
<evidence type="ECO:0000259" key="9">
    <source>
        <dbReference type="Pfam" id="PF02108"/>
    </source>
</evidence>
<evidence type="ECO:0000256" key="6">
    <source>
        <dbReference type="ARBA" id="ARBA00022927"/>
    </source>
</evidence>
<accession>A0ABS7ZM88</accession>
<feature type="region of interest" description="Disordered" evidence="8">
    <location>
        <begin position="108"/>
        <end position="132"/>
    </location>
</feature>
<keyword evidence="6" id="KW-0653">Protein transport</keyword>
<evidence type="ECO:0000256" key="4">
    <source>
        <dbReference type="ARBA" id="ARBA00022448"/>
    </source>
</evidence>
<feature type="region of interest" description="Disordered" evidence="8">
    <location>
        <begin position="299"/>
        <end position="343"/>
    </location>
</feature>
<dbReference type="EMBL" id="JAEDAH010000019">
    <property type="protein sequence ID" value="MCA6062832.1"/>
    <property type="molecule type" value="Genomic_DNA"/>
</dbReference>
<evidence type="ECO:0000256" key="1">
    <source>
        <dbReference type="ARBA" id="ARBA00003041"/>
    </source>
</evidence>
<evidence type="ECO:0000313" key="10">
    <source>
        <dbReference type="EMBL" id="MCA6062832.1"/>
    </source>
</evidence>
<comment type="function">
    <text evidence="1">Needed for flagellar regrowth and assembly.</text>
</comment>
<reference evidence="10 11" key="1">
    <citation type="submission" date="2020-12" db="EMBL/GenBank/DDBJ databases">
        <title>Novel Thalassolituus-related marine hydrocarbonoclastic bacteria mediated algae-derived hydrocarbons mineralization in twilight zone of the northern South China Sea.</title>
        <authorList>
            <person name="Dong C."/>
        </authorList>
    </citation>
    <scope>NUCLEOTIDE SEQUENCE [LARGE SCALE GENOMIC DNA]</scope>
    <source>
        <strain evidence="10 11">IMCC1826</strain>
    </source>
</reference>
<dbReference type="PANTHER" id="PTHR34982:SF1">
    <property type="entry name" value="FLAGELLAR ASSEMBLY PROTEIN FLIH"/>
    <property type="match status" value="1"/>
</dbReference>
<evidence type="ECO:0000256" key="7">
    <source>
        <dbReference type="ARBA" id="ARBA00023225"/>
    </source>
</evidence>
<keyword evidence="11" id="KW-1185">Reference proteome</keyword>
<proteinExistence type="inferred from homology"/>
<keyword evidence="5" id="KW-1005">Bacterial flagellum biogenesis</keyword>